<dbReference type="EMBL" id="BMAT01008180">
    <property type="protein sequence ID" value="GFR79670.1"/>
    <property type="molecule type" value="Genomic_DNA"/>
</dbReference>
<proteinExistence type="predicted"/>
<organism evidence="1 2">
    <name type="scientific">Elysia marginata</name>
    <dbReference type="NCBI Taxonomy" id="1093978"/>
    <lineage>
        <taxon>Eukaryota</taxon>
        <taxon>Metazoa</taxon>
        <taxon>Spiralia</taxon>
        <taxon>Lophotrochozoa</taxon>
        <taxon>Mollusca</taxon>
        <taxon>Gastropoda</taxon>
        <taxon>Heterobranchia</taxon>
        <taxon>Euthyneura</taxon>
        <taxon>Panpulmonata</taxon>
        <taxon>Sacoglossa</taxon>
        <taxon>Placobranchoidea</taxon>
        <taxon>Plakobranchidae</taxon>
        <taxon>Elysia</taxon>
    </lineage>
</organism>
<reference evidence="1 2" key="1">
    <citation type="journal article" date="2021" name="Elife">
        <title>Chloroplast acquisition without the gene transfer in kleptoplastic sea slugs, Plakobranchus ocellatus.</title>
        <authorList>
            <person name="Maeda T."/>
            <person name="Takahashi S."/>
            <person name="Yoshida T."/>
            <person name="Shimamura S."/>
            <person name="Takaki Y."/>
            <person name="Nagai Y."/>
            <person name="Toyoda A."/>
            <person name="Suzuki Y."/>
            <person name="Arimoto A."/>
            <person name="Ishii H."/>
            <person name="Satoh N."/>
            <person name="Nishiyama T."/>
            <person name="Hasebe M."/>
            <person name="Maruyama T."/>
            <person name="Minagawa J."/>
            <person name="Obokata J."/>
            <person name="Shigenobu S."/>
        </authorList>
    </citation>
    <scope>NUCLEOTIDE SEQUENCE [LARGE SCALE GENOMIC DNA]</scope>
</reference>
<accession>A0AAV4G540</accession>
<comment type="caution">
    <text evidence="1">The sequence shown here is derived from an EMBL/GenBank/DDBJ whole genome shotgun (WGS) entry which is preliminary data.</text>
</comment>
<gene>
    <name evidence="1" type="ORF">ElyMa_004026900</name>
</gene>
<dbReference type="AlphaFoldDB" id="A0AAV4G540"/>
<sequence length="109" mass="11837">MCPFGAIDLGRHDIVGEYIPSLTCSPMEYIPPTPAVVVGPQASVAGPEVISNRDVRVGRFPLSYAPLPFRSRLDWSHRGVNILTCPPPDQEGVGLNPRFGSRLILPTTK</sequence>
<keyword evidence="2" id="KW-1185">Reference proteome</keyword>
<evidence type="ECO:0000313" key="1">
    <source>
        <dbReference type="EMBL" id="GFR79670.1"/>
    </source>
</evidence>
<name>A0AAV4G540_9GAST</name>
<protein>
    <submittedName>
        <fullName evidence="1">Uncharacterized protein</fullName>
    </submittedName>
</protein>
<evidence type="ECO:0000313" key="2">
    <source>
        <dbReference type="Proteomes" id="UP000762676"/>
    </source>
</evidence>
<dbReference type="Proteomes" id="UP000762676">
    <property type="component" value="Unassembled WGS sequence"/>
</dbReference>